<reference evidence="1 2" key="1">
    <citation type="journal article" date="2012" name="J. Bacteriol.">
        <title>Genome Sequence of Nitratireductor indicus Type Strain C115.</title>
        <authorList>
            <person name="Lai Q."/>
            <person name="Li G."/>
            <person name="Yu Z."/>
            <person name="Shao Z."/>
        </authorList>
    </citation>
    <scope>NUCLEOTIDE SEQUENCE [LARGE SCALE GENOMIC DNA]</scope>
    <source>
        <strain evidence="1 2">C115</strain>
    </source>
</reference>
<organism evidence="1 2">
    <name type="scientific">Nitratireductor indicus C115</name>
    <dbReference type="NCBI Taxonomy" id="1231190"/>
    <lineage>
        <taxon>Bacteria</taxon>
        <taxon>Pseudomonadati</taxon>
        <taxon>Pseudomonadota</taxon>
        <taxon>Alphaproteobacteria</taxon>
        <taxon>Hyphomicrobiales</taxon>
        <taxon>Phyllobacteriaceae</taxon>
        <taxon>Nitratireductor</taxon>
    </lineage>
</organism>
<evidence type="ECO:0000313" key="1">
    <source>
        <dbReference type="EMBL" id="EKF40047.1"/>
    </source>
</evidence>
<sequence>MPAQPLVDYDIIIKLLDEYADLGMTGNEVDIIIARHGPVDLDLLQFCKRNHPAFERGMRKGRRKRRP</sequence>
<proteinExistence type="predicted"/>
<dbReference type="AlphaFoldDB" id="K2PG93"/>
<accession>K2PG93</accession>
<evidence type="ECO:0000313" key="2">
    <source>
        <dbReference type="Proteomes" id="UP000007374"/>
    </source>
</evidence>
<protein>
    <submittedName>
        <fullName evidence="1">Uncharacterized protein</fullName>
    </submittedName>
</protein>
<dbReference type="Proteomes" id="UP000007374">
    <property type="component" value="Unassembled WGS sequence"/>
</dbReference>
<gene>
    <name evidence="1" type="ORF">NA8A_22918</name>
</gene>
<keyword evidence="2" id="KW-1185">Reference proteome</keyword>
<dbReference type="EMBL" id="AMSI01000027">
    <property type="protein sequence ID" value="EKF40047.1"/>
    <property type="molecule type" value="Genomic_DNA"/>
</dbReference>
<comment type="caution">
    <text evidence="1">The sequence shown here is derived from an EMBL/GenBank/DDBJ whole genome shotgun (WGS) entry which is preliminary data.</text>
</comment>
<name>K2PG93_9HYPH</name>